<comment type="caution">
    <text evidence="2">The sequence shown here is derived from an EMBL/GenBank/DDBJ whole genome shotgun (WGS) entry which is preliminary data.</text>
</comment>
<keyword evidence="3" id="KW-1185">Reference proteome</keyword>
<dbReference type="InterPro" id="IPR018846">
    <property type="entry name" value="Beta-prop_RSE1/DDB1/CPSF1_1st"/>
</dbReference>
<dbReference type="InterPro" id="IPR015943">
    <property type="entry name" value="WD40/YVTN_repeat-like_dom_sf"/>
</dbReference>
<evidence type="ECO:0000259" key="1">
    <source>
        <dbReference type="Pfam" id="PF10433"/>
    </source>
</evidence>
<dbReference type="InterPro" id="IPR050358">
    <property type="entry name" value="RSE1/DDB1/CFT1"/>
</dbReference>
<dbReference type="AlphaFoldDB" id="A0A8X6RF71"/>
<dbReference type="PANTHER" id="PTHR10644">
    <property type="entry name" value="DNA REPAIR/RNA PROCESSING CPSF FAMILY"/>
    <property type="match status" value="1"/>
</dbReference>
<evidence type="ECO:0000313" key="3">
    <source>
        <dbReference type="Proteomes" id="UP000887159"/>
    </source>
</evidence>
<dbReference type="Pfam" id="PF10433">
    <property type="entry name" value="Beta-prop_RSE1_1st"/>
    <property type="match status" value="1"/>
</dbReference>
<dbReference type="Gene3D" id="2.130.10.10">
    <property type="entry name" value="YVTN repeat-like/Quinoprotein amine dehydrogenase"/>
    <property type="match status" value="1"/>
</dbReference>
<dbReference type="Proteomes" id="UP000887159">
    <property type="component" value="Unassembled WGS sequence"/>
</dbReference>
<name>A0A8X6RF71_TRICX</name>
<gene>
    <name evidence="2" type="primary">sf3b3</name>
    <name evidence="2" type="ORF">TNCV_3414811</name>
</gene>
<feature type="domain" description="RSE1/DDB1/CPSF1 first beta-propeller" evidence="1">
    <location>
        <begin position="54"/>
        <end position="170"/>
    </location>
</feature>
<evidence type="ECO:0000313" key="2">
    <source>
        <dbReference type="EMBL" id="GFX94121.1"/>
    </source>
</evidence>
<organism evidence="2 3">
    <name type="scientific">Trichonephila clavipes</name>
    <name type="common">Golden silk orbweaver</name>
    <name type="synonym">Nephila clavipes</name>
    <dbReference type="NCBI Taxonomy" id="2585209"/>
    <lineage>
        <taxon>Eukaryota</taxon>
        <taxon>Metazoa</taxon>
        <taxon>Ecdysozoa</taxon>
        <taxon>Arthropoda</taxon>
        <taxon>Chelicerata</taxon>
        <taxon>Arachnida</taxon>
        <taxon>Araneae</taxon>
        <taxon>Araneomorphae</taxon>
        <taxon>Entelegynae</taxon>
        <taxon>Araneoidea</taxon>
        <taxon>Nephilidae</taxon>
        <taxon>Trichonephila</taxon>
    </lineage>
</organism>
<protein>
    <submittedName>
        <fullName evidence="2">Splicing factor 3B subunit 3</fullName>
    </submittedName>
</protein>
<proteinExistence type="predicted"/>
<reference evidence="2" key="1">
    <citation type="submission" date="2020-08" db="EMBL/GenBank/DDBJ databases">
        <title>Multicomponent nature underlies the extraordinary mechanical properties of spider dragline silk.</title>
        <authorList>
            <person name="Kono N."/>
            <person name="Nakamura H."/>
            <person name="Mori M."/>
            <person name="Yoshida Y."/>
            <person name="Ohtoshi R."/>
            <person name="Malay A.D."/>
            <person name="Moran D.A.P."/>
            <person name="Tomita M."/>
            <person name="Numata K."/>
            <person name="Arakawa K."/>
        </authorList>
    </citation>
    <scope>NUCLEOTIDE SEQUENCE</scope>
</reference>
<accession>A0A8X6RF71</accession>
<sequence length="182" mass="20630">MQLEFRLAAVAEWYRYRIVACLVTSSSPVPLKTRRVGQRCTLNLSRAETSSRWCDYLVIGSDSGKIVILEYNAQKNVFEKVHQETFGKSGCRRIVPGQYLAIDPKGRAVMIGAVEKKKLVYILNRDTAARLTISSPLEAPKSNTLVYHMVGVDAGFENPLFACLEMNYEVIFQTDELPYTWK</sequence>
<dbReference type="EMBL" id="BMAU01021176">
    <property type="protein sequence ID" value="GFX94121.1"/>
    <property type="molecule type" value="Genomic_DNA"/>
</dbReference>